<keyword evidence="1" id="KW-0732">Signal</keyword>
<evidence type="ECO:0000313" key="2">
    <source>
        <dbReference type="EMBL" id="GMF11405.1"/>
    </source>
</evidence>
<reference evidence="2" key="1">
    <citation type="submission" date="2023-04" db="EMBL/GenBank/DDBJ databases">
        <title>Phytophthora lilii NBRC 32176.</title>
        <authorList>
            <person name="Ichikawa N."/>
            <person name="Sato H."/>
            <person name="Tonouchi N."/>
        </authorList>
    </citation>
    <scope>NUCLEOTIDE SEQUENCE</scope>
    <source>
        <strain evidence="2">NBRC 32176</strain>
    </source>
</reference>
<name>A0A9W6WPY4_9STRA</name>
<evidence type="ECO:0000313" key="3">
    <source>
        <dbReference type="Proteomes" id="UP001165083"/>
    </source>
</evidence>
<gene>
    <name evidence="2" type="ORF">Plil01_000211100</name>
</gene>
<evidence type="ECO:0000256" key="1">
    <source>
        <dbReference type="SAM" id="SignalP"/>
    </source>
</evidence>
<dbReference type="Proteomes" id="UP001165083">
    <property type="component" value="Unassembled WGS sequence"/>
</dbReference>
<protein>
    <submittedName>
        <fullName evidence="2">Unnamed protein product</fullName>
    </submittedName>
</protein>
<feature type="signal peptide" evidence="1">
    <location>
        <begin position="1"/>
        <end position="22"/>
    </location>
</feature>
<dbReference type="AlphaFoldDB" id="A0A9W6WPY4"/>
<sequence length="98" mass="10442">MRFYVFALAAFLALLSSSVTLAIPSESSLTAASSVASPGALPDKLLRRSSANSAMSASDTIEDKERIFSSTFTSKATLPAKVRYWASAEKSDDFVKKA</sequence>
<comment type="caution">
    <text evidence="2">The sequence shown here is derived from an EMBL/GenBank/DDBJ whole genome shotgun (WGS) entry which is preliminary data.</text>
</comment>
<dbReference type="EMBL" id="BSXW01000074">
    <property type="protein sequence ID" value="GMF11405.1"/>
    <property type="molecule type" value="Genomic_DNA"/>
</dbReference>
<organism evidence="2 3">
    <name type="scientific">Phytophthora lilii</name>
    <dbReference type="NCBI Taxonomy" id="2077276"/>
    <lineage>
        <taxon>Eukaryota</taxon>
        <taxon>Sar</taxon>
        <taxon>Stramenopiles</taxon>
        <taxon>Oomycota</taxon>
        <taxon>Peronosporomycetes</taxon>
        <taxon>Peronosporales</taxon>
        <taxon>Peronosporaceae</taxon>
        <taxon>Phytophthora</taxon>
    </lineage>
</organism>
<feature type="chain" id="PRO_5040937249" evidence="1">
    <location>
        <begin position="23"/>
        <end position="98"/>
    </location>
</feature>
<proteinExistence type="predicted"/>
<accession>A0A9W6WPY4</accession>
<keyword evidence="3" id="KW-1185">Reference proteome</keyword>